<keyword evidence="5 6" id="KW-0072">Autophagy</keyword>
<evidence type="ECO:0000313" key="11">
    <source>
        <dbReference type="Proteomes" id="UP000326924"/>
    </source>
</evidence>
<accession>A0A5J5EX57</accession>
<comment type="function">
    <text evidence="6">Involved in cytoplasm to vacuole transport (Cvt) and autophagic vesicle formation.</text>
</comment>
<dbReference type="Gene3D" id="3.10.20.90">
    <property type="entry name" value="Phosphatidylinositol 3-kinase Catalytic Subunit, Chain A, domain 1"/>
    <property type="match status" value="1"/>
</dbReference>
<dbReference type="GO" id="GO:0000422">
    <property type="term" value="P:autophagy of mitochondrion"/>
    <property type="evidence" value="ECO:0007669"/>
    <property type="project" value="TreeGrafter"/>
</dbReference>
<keyword evidence="6" id="KW-0472">Membrane</keyword>
<reference evidence="10 11" key="1">
    <citation type="submission" date="2019-09" db="EMBL/GenBank/DDBJ databases">
        <title>Draft genome of the ectomycorrhizal ascomycete Sphaerosporella brunnea.</title>
        <authorList>
            <consortium name="DOE Joint Genome Institute"/>
            <person name="Benucci G.M."/>
            <person name="Marozzi G."/>
            <person name="Antonielli L."/>
            <person name="Sanchez S."/>
            <person name="Marco P."/>
            <person name="Wang X."/>
            <person name="Falini L.B."/>
            <person name="Barry K."/>
            <person name="Haridas S."/>
            <person name="Lipzen A."/>
            <person name="Labutti K."/>
            <person name="Grigoriev I.V."/>
            <person name="Murat C."/>
            <person name="Martin F."/>
            <person name="Albertini E."/>
            <person name="Donnini D."/>
            <person name="Bonito G."/>
        </authorList>
    </citation>
    <scope>NUCLEOTIDE SEQUENCE [LARGE SCALE GENOMIC DNA]</scope>
    <source>
        <strain evidence="10 11">Sb_GMNB300</strain>
    </source>
</reference>
<dbReference type="PANTHER" id="PTHR13040">
    <property type="entry name" value="AUTOPHAGY PROTEIN 5"/>
    <property type="match status" value="1"/>
</dbReference>
<gene>
    <name evidence="10" type="ORF">FN846DRAFT_778881</name>
</gene>
<dbReference type="InterPro" id="IPR048940">
    <property type="entry name" value="ATG5_HBR"/>
</dbReference>
<evidence type="ECO:0000256" key="6">
    <source>
        <dbReference type="RuleBase" id="RU361202"/>
    </source>
</evidence>
<dbReference type="GO" id="GO:0006995">
    <property type="term" value="P:cellular response to nitrogen starvation"/>
    <property type="evidence" value="ECO:0007669"/>
    <property type="project" value="TreeGrafter"/>
</dbReference>
<evidence type="ECO:0000256" key="2">
    <source>
        <dbReference type="ARBA" id="ARBA00006910"/>
    </source>
</evidence>
<comment type="similarity">
    <text evidence="2 6">Belongs to the ATG5 family.</text>
</comment>
<feature type="domain" description="Autophagy protein ATG5 alpha-helical bundle region" evidence="8">
    <location>
        <begin position="133"/>
        <end position="189"/>
    </location>
</feature>
<evidence type="ECO:0000259" key="7">
    <source>
        <dbReference type="Pfam" id="PF04106"/>
    </source>
</evidence>
<dbReference type="EMBL" id="VXIS01000098">
    <property type="protein sequence ID" value="KAA8905543.1"/>
    <property type="molecule type" value="Genomic_DNA"/>
</dbReference>
<dbReference type="GO" id="GO:0019776">
    <property type="term" value="F:Atg8-family ligase activity"/>
    <property type="evidence" value="ECO:0007669"/>
    <property type="project" value="TreeGrafter"/>
</dbReference>
<keyword evidence="11" id="KW-1185">Reference proteome</keyword>
<dbReference type="InterPro" id="IPR048318">
    <property type="entry name" value="ATG5_UblB"/>
</dbReference>
<evidence type="ECO:0000313" key="10">
    <source>
        <dbReference type="EMBL" id="KAA8905543.1"/>
    </source>
</evidence>
<comment type="subunit">
    <text evidence="6">Conjugated with ATG12.</text>
</comment>
<protein>
    <recommendedName>
        <fullName evidence="6">Autophagy protein 5</fullName>
    </recommendedName>
</protein>
<keyword evidence="3 6" id="KW-1017">Isopeptide bond</keyword>
<evidence type="ECO:0000259" key="8">
    <source>
        <dbReference type="Pfam" id="PF20637"/>
    </source>
</evidence>
<dbReference type="GO" id="GO:0034045">
    <property type="term" value="C:phagophore assembly site membrane"/>
    <property type="evidence" value="ECO:0007669"/>
    <property type="project" value="UniProtKB-SubCell"/>
</dbReference>
<dbReference type="GO" id="GO:0034274">
    <property type="term" value="C:Atg12-Atg5-Atg16 complex"/>
    <property type="evidence" value="ECO:0007669"/>
    <property type="project" value="TreeGrafter"/>
</dbReference>
<dbReference type="Pfam" id="PF20637">
    <property type="entry name" value="ATG5_HBR"/>
    <property type="match status" value="1"/>
</dbReference>
<sequence length="285" mass="32482">MDVTALRWSIWEGSIPCKIELDSSESCVRADVLPYFTKLPRLSYIPLYISQIFQFFEPWLDTKVASVDNAWLEFEGVPLKWHWPIGVLYDLFIGRDPSDTREEDNEEYRLPWSLILHFENFPTKHLMRAGSSQTFYDAWNNCLKESSSVRNGSAKTVMSLSKAESTKLWEGLVEHDFDKFWGVNDKLISDTNGPMRNFPIRVYIPSTPRVVQLPVSQFLDSKEPQTIGTALHSLIPELFKSKRAALVARPVVHGVVVAMNTPLAELGQLAVYPDGFLHVTLAMMS</sequence>
<dbReference type="GO" id="GO:0044233">
    <property type="term" value="C:mitochondria-associated endoplasmic reticulum membrane contact site"/>
    <property type="evidence" value="ECO:0007669"/>
    <property type="project" value="TreeGrafter"/>
</dbReference>
<feature type="domain" description="Autophagy protein ATG5 UblA" evidence="9">
    <location>
        <begin position="10"/>
        <end position="118"/>
    </location>
</feature>
<keyword evidence="6" id="KW-0813">Transport</keyword>
<dbReference type="Gene3D" id="3.10.20.620">
    <property type="match status" value="1"/>
</dbReference>
<evidence type="ECO:0000256" key="5">
    <source>
        <dbReference type="ARBA" id="ARBA00023006"/>
    </source>
</evidence>
<dbReference type="PANTHER" id="PTHR13040:SF2">
    <property type="entry name" value="AUTOPHAGY PROTEIN 5"/>
    <property type="match status" value="1"/>
</dbReference>
<name>A0A5J5EX57_9PEZI</name>
<comment type="caution">
    <text evidence="10">The sequence shown here is derived from an EMBL/GenBank/DDBJ whole genome shotgun (WGS) entry which is preliminary data.</text>
</comment>
<keyword evidence="4 6" id="KW-0832">Ubl conjugation</keyword>
<proteinExistence type="inferred from homology"/>
<comment type="subcellular location">
    <subcellularLocation>
        <location evidence="1 6">Preautophagosomal structure membrane</location>
        <topology evidence="1 6">Peripheral membrane protein</topology>
    </subcellularLocation>
</comment>
<dbReference type="InterPro" id="IPR048939">
    <property type="entry name" value="ATG5_UblA"/>
</dbReference>
<dbReference type="Gene3D" id="1.10.246.190">
    <property type="entry name" value="Autophagy protein Apg5, helix rich domain"/>
    <property type="match status" value="1"/>
</dbReference>
<dbReference type="FunCoup" id="A0A5J5EX57">
    <property type="interactions" value="362"/>
</dbReference>
<dbReference type="Proteomes" id="UP000326924">
    <property type="component" value="Unassembled WGS sequence"/>
</dbReference>
<dbReference type="GO" id="GO:0034727">
    <property type="term" value="P:piecemeal microautophagy of the nucleus"/>
    <property type="evidence" value="ECO:0007669"/>
    <property type="project" value="TreeGrafter"/>
</dbReference>
<dbReference type="OrthoDB" id="272162at2759"/>
<evidence type="ECO:0000256" key="1">
    <source>
        <dbReference type="ARBA" id="ARBA00004623"/>
    </source>
</evidence>
<dbReference type="AlphaFoldDB" id="A0A5J5EX57"/>
<dbReference type="InParanoid" id="A0A5J5EX57"/>
<dbReference type="Pfam" id="PF20638">
    <property type="entry name" value="ATG5_UblA"/>
    <property type="match status" value="1"/>
</dbReference>
<evidence type="ECO:0000256" key="4">
    <source>
        <dbReference type="ARBA" id="ARBA00022843"/>
    </source>
</evidence>
<evidence type="ECO:0000259" key="9">
    <source>
        <dbReference type="Pfam" id="PF20638"/>
    </source>
</evidence>
<dbReference type="GO" id="GO:0005776">
    <property type="term" value="C:autophagosome"/>
    <property type="evidence" value="ECO:0007669"/>
    <property type="project" value="TreeGrafter"/>
</dbReference>
<dbReference type="GO" id="GO:0061908">
    <property type="term" value="C:phagophore"/>
    <property type="evidence" value="ECO:0007669"/>
    <property type="project" value="TreeGrafter"/>
</dbReference>
<dbReference type="Pfam" id="PF04106">
    <property type="entry name" value="ATG5_UblB"/>
    <property type="match status" value="1"/>
</dbReference>
<evidence type="ECO:0000256" key="3">
    <source>
        <dbReference type="ARBA" id="ARBA00022499"/>
    </source>
</evidence>
<dbReference type="InterPro" id="IPR042526">
    <property type="entry name" value="Atg5_HR"/>
</dbReference>
<organism evidence="10 11">
    <name type="scientific">Sphaerosporella brunnea</name>
    <dbReference type="NCBI Taxonomy" id="1250544"/>
    <lineage>
        <taxon>Eukaryota</taxon>
        <taxon>Fungi</taxon>
        <taxon>Dikarya</taxon>
        <taxon>Ascomycota</taxon>
        <taxon>Pezizomycotina</taxon>
        <taxon>Pezizomycetes</taxon>
        <taxon>Pezizales</taxon>
        <taxon>Pyronemataceae</taxon>
        <taxon>Sphaerosporella</taxon>
    </lineage>
</organism>
<dbReference type="InterPro" id="IPR007239">
    <property type="entry name" value="Atg5"/>
</dbReference>
<feature type="domain" description="Autophagy protein ATG5 UblB" evidence="7">
    <location>
        <begin position="198"/>
        <end position="281"/>
    </location>
</feature>
<dbReference type="InterPro" id="IPR042527">
    <property type="entry name" value="Atg5_UblA_dom_sf"/>
</dbReference>